<keyword evidence="7" id="KW-1185">Reference proteome</keyword>
<dbReference type="PANTHER" id="PTHR30537">
    <property type="entry name" value="HTH-TYPE TRANSCRIPTIONAL REGULATOR"/>
    <property type="match status" value="1"/>
</dbReference>
<evidence type="ECO:0000259" key="5">
    <source>
        <dbReference type="PROSITE" id="PS50931"/>
    </source>
</evidence>
<dbReference type="Gene3D" id="3.40.190.290">
    <property type="match status" value="1"/>
</dbReference>
<dbReference type="InterPro" id="IPR036388">
    <property type="entry name" value="WH-like_DNA-bd_sf"/>
</dbReference>
<dbReference type="InterPro" id="IPR000847">
    <property type="entry name" value="LysR_HTH_N"/>
</dbReference>
<dbReference type="Pfam" id="PF03466">
    <property type="entry name" value="LysR_substrate"/>
    <property type="match status" value="1"/>
</dbReference>
<keyword evidence="4" id="KW-0804">Transcription</keyword>
<dbReference type="RefSeq" id="WP_174475187.1">
    <property type="nucleotide sequence ID" value="NZ_JAGINN010000004.1"/>
</dbReference>
<dbReference type="PRINTS" id="PR00039">
    <property type="entry name" value="HTHLYSR"/>
</dbReference>
<feature type="domain" description="HTH lysR-type" evidence="5">
    <location>
        <begin position="1"/>
        <end position="59"/>
    </location>
</feature>
<dbReference type="SUPFAM" id="SSF46785">
    <property type="entry name" value="Winged helix' DNA-binding domain"/>
    <property type="match status" value="1"/>
</dbReference>
<dbReference type="Pfam" id="PF00126">
    <property type="entry name" value="HTH_1"/>
    <property type="match status" value="1"/>
</dbReference>
<name>A0ABX2KL40_9PROT</name>
<dbReference type="PANTHER" id="PTHR30537:SF72">
    <property type="entry name" value="LYSR FAMILY TRANSCRIPTIONAL REGULATOR"/>
    <property type="match status" value="1"/>
</dbReference>
<dbReference type="PROSITE" id="PS50931">
    <property type="entry name" value="HTH_LYSR"/>
    <property type="match status" value="1"/>
</dbReference>
<dbReference type="InterPro" id="IPR036390">
    <property type="entry name" value="WH_DNA-bd_sf"/>
</dbReference>
<dbReference type="EMBL" id="WHOS01000104">
    <property type="protein sequence ID" value="NUB04352.1"/>
    <property type="molecule type" value="Genomic_DNA"/>
</dbReference>
<evidence type="ECO:0000313" key="7">
    <source>
        <dbReference type="Proteomes" id="UP000605086"/>
    </source>
</evidence>
<dbReference type="Proteomes" id="UP000605086">
    <property type="component" value="Unassembled WGS sequence"/>
</dbReference>
<proteinExistence type="inferred from homology"/>
<dbReference type="CDD" id="cd08476">
    <property type="entry name" value="PBP2_CrgA_like_7"/>
    <property type="match status" value="1"/>
</dbReference>
<keyword evidence="2" id="KW-0805">Transcription regulation</keyword>
<comment type="similarity">
    <text evidence="1">Belongs to the LysR transcriptional regulatory family.</text>
</comment>
<keyword evidence="3" id="KW-0238">DNA-binding</keyword>
<evidence type="ECO:0000256" key="1">
    <source>
        <dbReference type="ARBA" id="ARBA00009437"/>
    </source>
</evidence>
<evidence type="ECO:0000256" key="2">
    <source>
        <dbReference type="ARBA" id="ARBA00023015"/>
    </source>
</evidence>
<reference evidence="6 7" key="1">
    <citation type="submission" date="2019-10" db="EMBL/GenBank/DDBJ databases">
        <title>Genome sequence of Azospirillum melinis.</title>
        <authorList>
            <person name="Ambrosini A."/>
            <person name="Sant'Anna F.H."/>
            <person name="Cassan F.D."/>
            <person name="Souza E.M."/>
            <person name="Passaglia L.M.P."/>
        </authorList>
    </citation>
    <scope>NUCLEOTIDE SEQUENCE [LARGE SCALE GENOMIC DNA]</scope>
    <source>
        <strain evidence="6 7">TMCY0552</strain>
    </source>
</reference>
<comment type="caution">
    <text evidence="6">The sequence shown here is derived from an EMBL/GenBank/DDBJ whole genome shotgun (WGS) entry which is preliminary data.</text>
</comment>
<evidence type="ECO:0000313" key="6">
    <source>
        <dbReference type="EMBL" id="NUB04352.1"/>
    </source>
</evidence>
<dbReference type="InterPro" id="IPR058163">
    <property type="entry name" value="LysR-type_TF_proteobact-type"/>
</dbReference>
<dbReference type="InterPro" id="IPR005119">
    <property type="entry name" value="LysR_subst-bd"/>
</dbReference>
<accession>A0ABX2KL40</accession>
<dbReference type="SUPFAM" id="SSF53850">
    <property type="entry name" value="Periplasmic binding protein-like II"/>
    <property type="match status" value="1"/>
</dbReference>
<evidence type="ECO:0000256" key="3">
    <source>
        <dbReference type="ARBA" id="ARBA00023125"/>
    </source>
</evidence>
<gene>
    <name evidence="6" type="ORF">GBZ48_34690</name>
</gene>
<sequence length="305" mass="33691">MDNLGSLNAFVQAAEARSFTAAGKQLGVSSSAIGKAVARLEDRLGVRLFHRSTRTVTLTPEGTLFLERCRRIFCEIEQAEMELSQTRSAPRGKLRVSLPLVGMLMMPTLSAFMRAWPEIELDLDFTDRLVDVIDEGFDAVIRTGEASDSRLMTRVLGSFTYRLVGVPEYFAAHGIPEKPADLATHRCLRHRYPSTGKLEDWPLSVRRGATAPDLPTAATSSAIEPLVYMAERGLGIACLPDFAVREQIKAGTLISVMDSALTHSGTFRILWPSSRQLSPKIRIFVDFMAEHLFTRPVSEECGSTT</sequence>
<evidence type="ECO:0000256" key="4">
    <source>
        <dbReference type="ARBA" id="ARBA00023163"/>
    </source>
</evidence>
<organism evidence="6 7">
    <name type="scientific">Azospirillum melinis</name>
    <dbReference type="NCBI Taxonomy" id="328839"/>
    <lineage>
        <taxon>Bacteria</taxon>
        <taxon>Pseudomonadati</taxon>
        <taxon>Pseudomonadota</taxon>
        <taxon>Alphaproteobacteria</taxon>
        <taxon>Rhodospirillales</taxon>
        <taxon>Azospirillaceae</taxon>
        <taxon>Azospirillum</taxon>
    </lineage>
</organism>
<protein>
    <submittedName>
        <fullName evidence="6">LysR family transcriptional regulator</fullName>
    </submittedName>
</protein>
<dbReference type="Gene3D" id="1.10.10.10">
    <property type="entry name" value="Winged helix-like DNA-binding domain superfamily/Winged helix DNA-binding domain"/>
    <property type="match status" value="1"/>
</dbReference>